<protein>
    <recommendedName>
        <fullName evidence="4">BatD protein</fullName>
    </recommendedName>
</protein>
<keyword evidence="1" id="KW-1133">Transmembrane helix</keyword>
<dbReference type="EMBL" id="AAWS01000010">
    <property type="protein sequence ID" value="EAY29606.1"/>
    <property type="molecule type" value="Genomic_DNA"/>
</dbReference>
<evidence type="ECO:0000313" key="2">
    <source>
        <dbReference type="EMBL" id="EAY29606.1"/>
    </source>
</evidence>
<comment type="caution">
    <text evidence="2">The sequence shown here is derived from an EMBL/GenBank/DDBJ whole genome shotgun (WGS) entry which is preliminary data.</text>
</comment>
<dbReference type="InterPro" id="IPR025738">
    <property type="entry name" value="BatD"/>
</dbReference>
<gene>
    <name evidence="2" type="ORF">M23134_00490</name>
</gene>
<dbReference type="eggNOG" id="COG0457">
    <property type="taxonomic scope" value="Bacteria"/>
</dbReference>
<evidence type="ECO:0008006" key="4">
    <source>
        <dbReference type="Google" id="ProtNLM"/>
    </source>
</evidence>
<organism evidence="2 3">
    <name type="scientific">Microscilla marina ATCC 23134</name>
    <dbReference type="NCBI Taxonomy" id="313606"/>
    <lineage>
        <taxon>Bacteria</taxon>
        <taxon>Pseudomonadati</taxon>
        <taxon>Bacteroidota</taxon>
        <taxon>Cytophagia</taxon>
        <taxon>Cytophagales</taxon>
        <taxon>Microscillaceae</taxon>
        <taxon>Microscilla</taxon>
    </lineage>
</organism>
<reference evidence="2 3" key="1">
    <citation type="submission" date="2007-01" db="EMBL/GenBank/DDBJ databases">
        <authorList>
            <person name="Haygood M."/>
            <person name="Podell S."/>
            <person name="Anderson C."/>
            <person name="Hopkinson B."/>
            <person name="Roe K."/>
            <person name="Barbeau K."/>
            <person name="Gaasterland T."/>
            <person name="Ferriera S."/>
            <person name="Johnson J."/>
            <person name="Kravitz S."/>
            <person name="Beeson K."/>
            <person name="Sutton G."/>
            <person name="Rogers Y.-H."/>
            <person name="Friedman R."/>
            <person name="Frazier M."/>
            <person name="Venter J.C."/>
        </authorList>
    </citation>
    <scope>NUCLEOTIDE SEQUENCE [LARGE SCALE GENOMIC DNA]</scope>
    <source>
        <strain evidence="2 3">ATCC 23134</strain>
    </source>
</reference>
<dbReference type="Proteomes" id="UP000004095">
    <property type="component" value="Unassembled WGS sequence"/>
</dbReference>
<evidence type="ECO:0000313" key="3">
    <source>
        <dbReference type="Proteomes" id="UP000004095"/>
    </source>
</evidence>
<evidence type="ECO:0000256" key="1">
    <source>
        <dbReference type="SAM" id="Phobius"/>
    </source>
</evidence>
<accession>A1ZJ70</accession>
<dbReference type="PANTHER" id="PTHR40940:SF2">
    <property type="entry name" value="BATD"/>
    <property type="match status" value="1"/>
</dbReference>
<name>A1ZJ70_MICM2</name>
<sequence>MSVGWTQKPPYIELGKTTIALNEAFTITIKVENGKVKSYAPFPNIPSFKKNTIASVTSSNNKGNGQVTSIDAVIQNYYAEKEGTFVIKPFSIKVNGQVVESPGITVRVGPYDKNLGEPSKLTPEDFIDLEKNKEYVDIQEDAFLGLSTNKSQVYVGEGFTVSLAFYVASVNKAFMEFPPDLGDQLGDILKKIRPAKSWEENFQIEEISPVEVNINGKKYKQHKLYQATFYPLNSEPIVFPRVGLKMIKFKIAKDEKDPTSLEARLNMKKSHKYFYTLPKRIEVKELPAHPLKDQVPVGVFYLQEFAPKKQIRTGSSFEYGFRVWGEGNIAEIHAPEIEENDHFNFYPPSIQQSVQRAGQRVSGWKTFTFHSIPKESGVYNFKNYFSWIFFNPNTQQYDTLRAKAKVEASGESLRNLEISSANVGDFYEDISTQSNSLSHNNFRQQVRHIVNIVMLIMLSGALFLIYWSYKNKHLQQRKEKEN</sequence>
<keyword evidence="1" id="KW-0472">Membrane</keyword>
<keyword evidence="3" id="KW-1185">Reference proteome</keyword>
<feature type="transmembrane region" description="Helical" evidence="1">
    <location>
        <begin position="449"/>
        <end position="469"/>
    </location>
</feature>
<dbReference type="Pfam" id="PF13584">
    <property type="entry name" value="BatD"/>
    <property type="match status" value="1"/>
</dbReference>
<keyword evidence="1" id="KW-0812">Transmembrane</keyword>
<dbReference type="AlphaFoldDB" id="A1ZJ70"/>
<dbReference type="PANTHER" id="PTHR40940">
    <property type="entry name" value="PROTEIN BATD-RELATED"/>
    <property type="match status" value="1"/>
</dbReference>
<proteinExistence type="predicted"/>